<dbReference type="AlphaFoldDB" id="A0A0B1ZU42"/>
<protein>
    <recommendedName>
        <fullName evidence="3">DUF1993 domain-containing protein</fullName>
    </recommendedName>
</protein>
<dbReference type="OrthoDB" id="338237at2"/>
<dbReference type="PANTHER" id="PTHR36922:SF1">
    <property type="entry name" value="DUF1993 DOMAIN-CONTAINING PROTEIN"/>
    <property type="match status" value="1"/>
</dbReference>
<gene>
    <name evidence="1" type="ORF">LK12_07735</name>
</gene>
<evidence type="ECO:0000313" key="1">
    <source>
        <dbReference type="EMBL" id="KHK92642.1"/>
    </source>
</evidence>
<accession>A0A0B1ZU42</accession>
<dbReference type="EMBL" id="JTDI01000002">
    <property type="protein sequence ID" value="KHK92642.1"/>
    <property type="molecule type" value="Genomic_DNA"/>
</dbReference>
<dbReference type="Proteomes" id="UP000031057">
    <property type="component" value="Unassembled WGS sequence"/>
</dbReference>
<keyword evidence="2" id="KW-1185">Reference proteome</keyword>
<dbReference type="STRING" id="1348853.LK12_07735"/>
<organism evidence="1 2">
    <name type="scientific">Novosphingobium malaysiense</name>
    <dbReference type="NCBI Taxonomy" id="1348853"/>
    <lineage>
        <taxon>Bacteria</taxon>
        <taxon>Pseudomonadati</taxon>
        <taxon>Pseudomonadota</taxon>
        <taxon>Alphaproteobacteria</taxon>
        <taxon>Sphingomonadales</taxon>
        <taxon>Sphingomonadaceae</taxon>
        <taxon>Novosphingobium</taxon>
    </lineage>
</organism>
<dbReference type="Pfam" id="PF09351">
    <property type="entry name" value="DUF1993"/>
    <property type="match status" value="1"/>
</dbReference>
<dbReference type="Gene3D" id="1.20.120.450">
    <property type="entry name" value="dinb family like domain"/>
    <property type="match status" value="1"/>
</dbReference>
<proteinExistence type="predicted"/>
<evidence type="ECO:0008006" key="3">
    <source>
        <dbReference type="Google" id="ProtNLM"/>
    </source>
</evidence>
<dbReference type="SUPFAM" id="SSF109854">
    <property type="entry name" value="DinB/YfiT-like putative metalloenzymes"/>
    <property type="match status" value="1"/>
</dbReference>
<reference evidence="1 2" key="1">
    <citation type="submission" date="2014-10" db="EMBL/GenBank/DDBJ databases">
        <title>Genome sequence of Novosphingobium malaysiense MUSC 273(T).</title>
        <authorList>
            <person name="Lee L.-H."/>
        </authorList>
    </citation>
    <scope>NUCLEOTIDE SEQUENCE [LARGE SCALE GENOMIC DNA]</scope>
    <source>
        <strain evidence="1 2">MUSC 273</strain>
    </source>
</reference>
<sequence length="173" mass="19130">MTVSLDNVFVATCLQSLESLSGLVNKAEAHCTEHGKPAETLTDARLAPDMWPFAKQVFEAGHHSARAVAGVRAGVFHPEIDPVPNNFAALRKEIDESIAFLKTIPAGELDAIAGRDMRFEFGSMRMDFTVEDFLTSFSLPNFFFHSTTAYAILRNHGLDVGKRDYLGKVRVKE</sequence>
<dbReference type="InterPro" id="IPR018531">
    <property type="entry name" value="DUF1993"/>
</dbReference>
<evidence type="ECO:0000313" key="2">
    <source>
        <dbReference type="Proteomes" id="UP000031057"/>
    </source>
</evidence>
<dbReference type="RefSeq" id="WP_039281332.1">
    <property type="nucleotide sequence ID" value="NZ_JTDI01000002.1"/>
</dbReference>
<dbReference type="InterPro" id="IPR034660">
    <property type="entry name" value="DinB/YfiT-like"/>
</dbReference>
<name>A0A0B1ZU42_9SPHN</name>
<dbReference type="PANTHER" id="PTHR36922">
    <property type="entry name" value="BLL2446 PROTEIN"/>
    <property type="match status" value="1"/>
</dbReference>
<comment type="caution">
    <text evidence="1">The sequence shown here is derived from an EMBL/GenBank/DDBJ whole genome shotgun (WGS) entry which is preliminary data.</text>
</comment>